<dbReference type="Pfam" id="PF18918">
    <property type="entry name" value="DUF5669"/>
    <property type="match status" value="1"/>
</dbReference>
<accession>A0A5B7Y9R7</accession>
<evidence type="ECO:0000313" key="1">
    <source>
        <dbReference type="EMBL" id="QCZ92382.1"/>
    </source>
</evidence>
<dbReference type="AlphaFoldDB" id="A0A5B7Y9R7"/>
<proteinExistence type="predicted"/>
<dbReference type="EMBL" id="CP039852">
    <property type="protein sequence ID" value="QCZ92382.1"/>
    <property type="molecule type" value="Genomic_DNA"/>
</dbReference>
<name>A0A5B7Y9R7_9ALTE</name>
<dbReference type="Proteomes" id="UP000304912">
    <property type="component" value="Chromosome"/>
</dbReference>
<organism evidence="1 2">
    <name type="scientific">Salinimonas iocasae</name>
    <dbReference type="NCBI Taxonomy" id="2572577"/>
    <lineage>
        <taxon>Bacteria</taxon>
        <taxon>Pseudomonadati</taxon>
        <taxon>Pseudomonadota</taxon>
        <taxon>Gammaproteobacteria</taxon>
        <taxon>Alteromonadales</taxon>
        <taxon>Alteromonadaceae</taxon>
        <taxon>Alteromonas/Salinimonas group</taxon>
        <taxon>Salinimonas</taxon>
    </lineage>
</organism>
<protein>
    <submittedName>
        <fullName evidence="1">TIGR02647 family protein</fullName>
    </submittedName>
</protein>
<keyword evidence="2" id="KW-1185">Reference proteome</keyword>
<dbReference type="KEGG" id="salk:FBQ74_02315"/>
<evidence type="ECO:0000313" key="2">
    <source>
        <dbReference type="Proteomes" id="UP000304912"/>
    </source>
</evidence>
<reference evidence="1 2" key="1">
    <citation type="submission" date="2019-04" db="EMBL/GenBank/DDBJ databases">
        <title>Salinimonas iocasae sp. nov., a halophilic bacterium isolated from the outer tube casing of tubeworms in Okinawa Trough.</title>
        <authorList>
            <person name="Zhang H."/>
            <person name="Wang H."/>
            <person name="Li C."/>
        </authorList>
    </citation>
    <scope>NUCLEOTIDE SEQUENCE [LARGE SCALE GENOMIC DNA]</scope>
    <source>
        <strain evidence="1 2">KX18D6</strain>
    </source>
</reference>
<dbReference type="InterPro" id="IPR013468">
    <property type="entry name" value="CHP02647"/>
</dbReference>
<sequence length="81" mass="8931">MSTFDTAMTEELNLLLKFPSDSFMQGLKIHHDASNAIVNAAQRLYTKGLITQPDGGYLTDLGIDVADHARKVYSALFSKLN</sequence>
<gene>
    <name evidence="1" type="ORF">FBQ74_02315</name>
</gene>
<dbReference type="OrthoDB" id="5600572at2"/>
<dbReference type="NCBIfam" id="TIGR02647">
    <property type="entry name" value="DNA"/>
    <property type="match status" value="1"/>
</dbReference>
<dbReference type="RefSeq" id="WP_139755141.1">
    <property type="nucleotide sequence ID" value="NZ_CP039852.1"/>
</dbReference>